<name>A0A2M8F2Z5_9BACT</name>
<evidence type="ECO:0000256" key="1">
    <source>
        <dbReference type="ARBA" id="ARBA00022980"/>
    </source>
</evidence>
<dbReference type="GO" id="GO:0003735">
    <property type="term" value="F:structural constituent of ribosome"/>
    <property type="evidence" value="ECO:0007669"/>
    <property type="project" value="InterPro"/>
</dbReference>
<dbReference type="Pfam" id="PF00886">
    <property type="entry name" value="Ribosomal_S16"/>
    <property type="match status" value="1"/>
</dbReference>
<dbReference type="PANTHER" id="PTHR12919:SF20">
    <property type="entry name" value="SMALL RIBOSOMAL SUBUNIT PROTEIN BS16M"/>
    <property type="match status" value="1"/>
</dbReference>
<organism evidence="4 5">
    <name type="scientific">Candidatus Roizmanbacteria bacterium CG_4_9_14_0_2_um_filter_36_12</name>
    <dbReference type="NCBI Taxonomy" id="1974837"/>
    <lineage>
        <taxon>Bacteria</taxon>
        <taxon>Candidatus Roizmaniibacteriota</taxon>
    </lineage>
</organism>
<protein>
    <recommendedName>
        <fullName evidence="3">Small ribosomal subunit protein bS16</fullName>
    </recommendedName>
</protein>
<dbReference type="EMBL" id="PFSA01000003">
    <property type="protein sequence ID" value="PJC33657.1"/>
    <property type="molecule type" value="Genomic_DNA"/>
</dbReference>
<evidence type="ECO:0000313" key="4">
    <source>
        <dbReference type="EMBL" id="PJC33657.1"/>
    </source>
</evidence>
<dbReference type="AlphaFoldDB" id="A0A2M8F2Z5"/>
<dbReference type="Proteomes" id="UP000229777">
    <property type="component" value="Unassembled WGS sequence"/>
</dbReference>
<dbReference type="HAMAP" id="MF_00385">
    <property type="entry name" value="Ribosomal_bS16"/>
    <property type="match status" value="1"/>
</dbReference>
<dbReference type="InterPro" id="IPR023803">
    <property type="entry name" value="Ribosomal_bS16_dom_sf"/>
</dbReference>
<comment type="similarity">
    <text evidence="3">Belongs to the bacterial ribosomal protein bS16 family.</text>
</comment>
<accession>A0A2M8F2Z5</accession>
<proteinExistence type="inferred from homology"/>
<evidence type="ECO:0000256" key="3">
    <source>
        <dbReference type="HAMAP-Rule" id="MF_00385"/>
    </source>
</evidence>
<dbReference type="NCBIfam" id="TIGR00002">
    <property type="entry name" value="S16"/>
    <property type="match status" value="1"/>
</dbReference>
<keyword evidence="2 3" id="KW-0687">Ribonucleoprotein</keyword>
<evidence type="ECO:0000313" key="5">
    <source>
        <dbReference type="Proteomes" id="UP000229777"/>
    </source>
</evidence>
<dbReference type="GO" id="GO:0006412">
    <property type="term" value="P:translation"/>
    <property type="evidence" value="ECO:0007669"/>
    <property type="project" value="UniProtKB-UniRule"/>
</dbReference>
<sequence>MAATLRLYRIGKKGRPAYRIVVVNKRYKSNGSYIEEVGKYDPIAEPVFININKERYDYWVSRGAIISEGLRKLLKNRKI</sequence>
<dbReference type="SUPFAM" id="SSF54565">
    <property type="entry name" value="Ribosomal protein S16"/>
    <property type="match status" value="1"/>
</dbReference>
<dbReference type="Gene3D" id="3.30.1320.10">
    <property type="match status" value="1"/>
</dbReference>
<gene>
    <name evidence="3" type="primary">rpsP</name>
    <name evidence="4" type="ORF">CO049_00155</name>
</gene>
<dbReference type="PANTHER" id="PTHR12919">
    <property type="entry name" value="30S RIBOSOMAL PROTEIN S16"/>
    <property type="match status" value="1"/>
</dbReference>
<keyword evidence="1 3" id="KW-0689">Ribosomal protein</keyword>
<dbReference type="GO" id="GO:0005737">
    <property type="term" value="C:cytoplasm"/>
    <property type="evidence" value="ECO:0007669"/>
    <property type="project" value="UniProtKB-ARBA"/>
</dbReference>
<evidence type="ECO:0000256" key="2">
    <source>
        <dbReference type="ARBA" id="ARBA00023274"/>
    </source>
</evidence>
<dbReference type="InterPro" id="IPR000307">
    <property type="entry name" value="Ribosomal_bS16"/>
</dbReference>
<dbReference type="GO" id="GO:0015935">
    <property type="term" value="C:small ribosomal subunit"/>
    <property type="evidence" value="ECO:0007669"/>
    <property type="project" value="TreeGrafter"/>
</dbReference>
<reference evidence="5" key="1">
    <citation type="submission" date="2017-09" db="EMBL/GenBank/DDBJ databases">
        <title>Depth-based differentiation of microbial function through sediment-hosted aquifers and enrichment of novel symbionts in the deep terrestrial subsurface.</title>
        <authorList>
            <person name="Probst A.J."/>
            <person name="Ladd B."/>
            <person name="Jarett J.K."/>
            <person name="Geller-Mcgrath D.E."/>
            <person name="Sieber C.M.K."/>
            <person name="Emerson J.B."/>
            <person name="Anantharaman K."/>
            <person name="Thomas B.C."/>
            <person name="Malmstrom R."/>
            <person name="Stieglmeier M."/>
            <person name="Klingl A."/>
            <person name="Woyke T."/>
            <person name="Ryan C.M."/>
            <person name="Banfield J.F."/>
        </authorList>
    </citation>
    <scope>NUCLEOTIDE SEQUENCE [LARGE SCALE GENOMIC DNA]</scope>
</reference>
<comment type="caution">
    <text evidence="4">The sequence shown here is derived from an EMBL/GenBank/DDBJ whole genome shotgun (WGS) entry which is preliminary data.</text>
</comment>